<dbReference type="AlphaFoldDB" id="A0A2H1KED6"/>
<dbReference type="InterPro" id="IPR041223">
    <property type="entry name" value="ApeA_NTD"/>
</dbReference>
<dbReference type="EMBL" id="FXZA01000034">
    <property type="protein sequence ID" value="SMX98195.1"/>
    <property type="molecule type" value="Genomic_DNA"/>
</dbReference>
<accession>A0A2H1KED6</accession>
<organism evidence="2 3">
    <name type="scientific">Brevibacterium linens</name>
    <dbReference type="NCBI Taxonomy" id="1703"/>
    <lineage>
        <taxon>Bacteria</taxon>
        <taxon>Bacillati</taxon>
        <taxon>Actinomycetota</taxon>
        <taxon>Actinomycetes</taxon>
        <taxon>Micrococcales</taxon>
        <taxon>Brevibacteriaceae</taxon>
        <taxon>Brevibacterium</taxon>
    </lineage>
</organism>
<sequence>MHTRSGESGIDEAVVVELGDKGAHVVWPRAIEMLEALDPNGYRKVPDPLILRSSGGWLTLQAGVEHGTSASTLGHFEQRLRYFRAISTGARGVDYSSINGMSSTVDGLATWTGRTPVTQQILLDPSKQHVSELSITAKNLDPLPLGGPLDLKLTTSYTHSPRATGGVYRISTTLDVRTRSRESVDWNAHAQAHRMIQDLMCLVYGRPALSRIGSVMREDDQEIELKDERRFWREAYEPAFGRSARGVEGLTDEDEPLFYFDDVDPERVTAWLTAYNLWARPTWIGVTTLFHDDLPVESRLLQVAVALESLGAAIAEQDGKRTPSTFEGLLKLVWGSLGFVPERVVGNSSTDEWCKEFNRAYKGVKHADNSLPDPLDAFHRAQEGLTLIRCWLGVELGVSSDVLAKNLKEGR</sequence>
<dbReference type="Proteomes" id="UP000234498">
    <property type="component" value="Unassembled WGS sequence"/>
</dbReference>
<name>A0A2H1KED6_BRELN</name>
<dbReference type="Pfam" id="PF18862">
    <property type="entry name" value="ApeA_NTD1"/>
    <property type="match status" value="1"/>
</dbReference>
<reference evidence="2 3" key="1">
    <citation type="submission" date="2017-03" db="EMBL/GenBank/DDBJ databases">
        <authorList>
            <person name="Afonso C.L."/>
            <person name="Miller P.J."/>
            <person name="Scott M.A."/>
            <person name="Spackman E."/>
            <person name="Goraichik I."/>
            <person name="Dimitrov K.M."/>
            <person name="Suarez D.L."/>
            <person name="Swayne D.E."/>
        </authorList>
    </citation>
    <scope>NUCLEOTIDE SEQUENCE [LARGE SCALE GENOMIC DNA]</scope>
    <source>
        <strain evidence="2 3">Mu101</strain>
    </source>
</reference>
<gene>
    <name evidence="2" type="ORF">BLIN101_03278</name>
</gene>
<evidence type="ECO:0000313" key="2">
    <source>
        <dbReference type="EMBL" id="SMX98195.1"/>
    </source>
</evidence>
<proteinExistence type="predicted"/>
<evidence type="ECO:0000313" key="3">
    <source>
        <dbReference type="Proteomes" id="UP000234498"/>
    </source>
</evidence>
<evidence type="ECO:0000259" key="1">
    <source>
        <dbReference type="Pfam" id="PF18862"/>
    </source>
</evidence>
<feature type="domain" description="ApeA N-terminal" evidence="1">
    <location>
        <begin position="52"/>
        <end position="264"/>
    </location>
</feature>
<protein>
    <recommendedName>
        <fullName evidence="1">ApeA N-terminal domain-containing protein</fullName>
    </recommendedName>
</protein>